<evidence type="ECO:0000313" key="6">
    <source>
        <dbReference type="Proteomes" id="UP001652740"/>
    </source>
</evidence>
<dbReference type="Pfam" id="PF12333">
    <property type="entry name" value="Ipi1_N"/>
    <property type="match status" value="1"/>
</dbReference>
<evidence type="ECO:0000256" key="3">
    <source>
        <dbReference type="ARBA" id="ARBA00023242"/>
    </source>
</evidence>
<feature type="domain" description="Pre-rRNA-processing protein Ipi1 N-terminal" evidence="5">
    <location>
        <begin position="141"/>
        <end position="236"/>
    </location>
</feature>
<evidence type="ECO:0000313" key="7">
    <source>
        <dbReference type="RefSeq" id="XP_026749074.1"/>
    </source>
</evidence>
<dbReference type="InterPro" id="IPR024679">
    <property type="entry name" value="Ipi1_N"/>
</dbReference>
<keyword evidence="6" id="KW-1185">Reference proteome</keyword>
<dbReference type="InterPro" id="IPR016024">
    <property type="entry name" value="ARM-type_fold"/>
</dbReference>
<evidence type="ECO:0000256" key="4">
    <source>
        <dbReference type="SAM" id="MobiDB-lite"/>
    </source>
</evidence>
<comment type="similarity">
    <text evidence="2">Belongs to the IPI1/TEX10 family.</text>
</comment>
<evidence type="ECO:0000256" key="2">
    <source>
        <dbReference type="ARBA" id="ARBA00006427"/>
    </source>
</evidence>
<dbReference type="PANTHER" id="PTHR16056">
    <property type="entry name" value="REGULATOR OF MICROTUBULE DYNAMICS PROTEIN"/>
    <property type="match status" value="1"/>
</dbReference>
<dbReference type="GeneID" id="113509846"/>
<dbReference type="Gene3D" id="1.25.10.10">
    <property type="entry name" value="Leucine-rich Repeat Variant"/>
    <property type="match status" value="1"/>
</dbReference>
<reference evidence="7" key="1">
    <citation type="submission" date="2025-08" db="UniProtKB">
        <authorList>
            <consortium name="RefSeq"/>
        </authorList>
    </citation>
    <scope>IDENTIFICATION</scope>
    <source>
        <tissue evidence="7">Whole larvae</tissue>
    </source>
</reference>
<dbReference type="OrthoDB" id="361362at2759"/>
<sequence>MPQTGATRHQKFLKSEKSKTKLKSKKKDLPKGTNVTKTNFKVKKIVIKEQLKKHGKSEALSTRKLNIKELLSRLNHFNTHARTDALMGIKELATTHPEVLDQNLGPLILGITPLLLNIEKVVRHESLKALHTILCVINIVKIEPFFDIMSTYLRSAMTHIDSRIQEDSLLFLDLLLQCTPQKVAQDFHKILPNFLDMISKLRVDTKPGRTLTVNLGSQITTVKWRVKVLHRLKDYLQKFVDYKNVSKKDKSLDQTTYLFDNSKLNHFPLTDPIYTSVCNLSCFSSKNYQDTILLDEVEKLREYTDTLMPLLFETWLEVCPKTNTERNIETIISEDAASLLKHILDVLSLLWILVCNQNNRNYDSGLPNLFSQKYKKQFGQYFVNSFPFVTNVRTKKKSSNSTFDDEITDPKLILENLKICYLFIALNRNINLKSQNNEITTVLNYLEKTFSQNNHADVNNALINVLDTIFSNESNWTKNVTIMDPLFRKVIWAYFNTNMSDSFKQQIFTLLGKIALNDNLSHFHKCDSYEMWLKNLPDILLAESVQVQTIDIIHKFAIYNNLVFNRVIKSQLLKIVKNLPSIKISDSDDTNCYYKLFSILYSIKQWDSESLNVLEKQLIDNAYQGDYGKYIFDTLRLKTGGIL</sequence>
<comment type="subcellular location">
    <subcellularLocation>
        <location evidence="1">Nucleus</location>
    </subcellularLocation>
</comment>
<dbReference type="RefSeq" id="XP_026749074.1">
    <property type="nucleotide sequence ID" value="XM_026893273.3"/>
</dbReference>
<evidence type="ECO:0000259" key="5">
    <source>
        <dbReference type="Pfam" id="PF12333"/>
    </source>
</evidence>
<dbReference type="GO" id="GO:0071339">
    <property type="term" value="C:MLL1 complex"/>
    <property type="evidence" value="ECO:0007669"/>
    <property type="project" value="TreeGrafter"/>
</dbReference>
<dbReference type="PANTHER" id="PTHR16056:SF2">
    <property type="entry name" value="TESTIS-EXPRESSED PROTEIN 10"/>
    <property type="match status" value="1"/>
</dbReference>
<dbReference type="AlphaFoldDB" id="A0A6J1WG81"/>
<proteinExistence type="inferred from homology"/>
<dbReference type="KEGG" id="gmw:113509846"/>
<accession>A0A6J1WG81</accession>
<name>A0A6J1WG81_GALME</name>
<dbReference type="FunCoup" id="A0A6J1WG81">
    <property type="interactions" value="526"/>
</dbReference>
<protein>
    <submittedName>
        <fullName evidence="7">Testis-expressed protein 10 homolog</fullName>
    </submittedName>
</protein>
<organism evidence="6 7">
    <name type="scientific">Galleria mellonella</name>
    <name type="common">Greater wax moth</name>
    <dbReference type="NCBI Taxonomy" id="7137"/>
    <lineage>
        <taxon>Eukaryota</taxon>
        <taxon>Metazoa</taxon>
        <taxon>Ecdysozoa</taxon>
        <taxon>Arthropoda</taxon>
        <taxon>Hexapoda</taxon>
        <taxon>Insecta</taxon>
        <taxon>Pterygota</taxon>
        <taxon>Neoptera</taxon>
        <taxon>Endopterygota</taxon>
        <taxon>Lepidoptera</taxon>
        <taxon>Glossata</taxon>
        <taxon>Ditrysia</taxon>
        <taxon>Pyraloidea</taxon>
        <taxon>Pyralidae</taxon>
        <taxon>Galleriinae</taxon>
        <taxon>Galleria</taxon>
    </lineage>
</organism>
<dbReference type="Proteomes" id="UP001652740">
    <property type="component" value="Unplaced"/>
</dbReference>
<keyword evidence="3" id="KW-0539">Nucleus</keyword>
<gene>
    <name evidence="7" type="primary">LOC113509846</name>
</gene>
<evidence type="ECO:0000256" key="1">
    <source>
        <dbReference type="ARBA" id="ARBA00004123"/>
    </source>
</evidence>
<feature type="region of interest" description="Disordered" evidence="4">
    <location>
        <begin position="1"/>
        <end position="34"/>
    </location>
</feature>
<dbReference type="InParanoid" id="A0A6J1WG81"/>
<dbReference type="InterPro" id="IPR011989">
    <property type="entry name" value="ARM-like"/>
</dbReference>
<dbReference type="SUPFAM" id="SSF48371">
    <property type="entry name" value="ARM repeat"/>
    <property type="match status" value="1"/>
</dbReference>